<evidence type="ECO:0000256" key="2">
    <source>
        <dbReference type="ARBA" id="ARBA00022679"/>
    </source>
</evidence>
<dbReference type="Pfam" id="PF01128">
    <property type="entry name" value="IspD"/>
    <property type="match status" value="2"/>
</dbReference>
<keyword evidence="3" id="KW-0548">Nucleotidyltransferase</keyword>
<dbReference type="PANTHER" id="PTHR32125">
    <property type="entry name" value="2-C-METHYL-D-ERYTHRITOL 4-PHOSPHATE CYTIDYLYLTRANSFERASE, CHLOROPLASTIC"/>
    <property type="match status" value="1"/>
</dbReference>
<evidence type="ECO:0000256" key="1">
    <source>
        <dbReference type="ARBA" id="ARBA00009789"/>
    </source>
</evidence>
<dbReference type="SUPFAM" id="SSF53448">
    <property type="entry name" value="Nucleotide-diphospho-sugar transferases"/>
    <property type="match status" value="2"/>
</dbReference>
<feature type="compositionally biased region" description="Low complexity" evidence="4">
    <location>
        <begin position="424"/>
        <end position="444"/>
    </location>
</feature>
<dbReference type="GO" id="GO:0008299">
    <property type="term" value="P:isoprenoid biosynthetic process"/>
    <property type="evidence" value="ECO:0007669"/>
    <property type="project" value="InterPro"/>
</dbReference>
<accession>A0A9P1E7B1</accession>
<comment type="caution">
    <text evidence="5">The sequence shown here is derived from an EMBL/GenBank/DDBJ whole genome shotgun (WGS) entry which is preliminary data.</text>
</comment>
<evidence type="ECO:0000256" key="3">
    <source>
        <dbReference type="ARBA" id="ARBA00022695"/>
    </source>
</evidence>
<dbReference type="Pfam" id="PF14223">
    <property type="entry name" value="Retrotran_gag_2"/>
    <property type="match status" value="1"/>
</dbReference>
<dbReference type="Gene3D" id="3.90.550.10">
    <property type="entry name" value="Spore Coat Polysaccharide Biosynthesis Protein SpsA, Chain A"/>
    <property type="match status" value="2"/>
</dbReference>
<dbReference type="InterPro" id="IPR029044">
    <property type="entry name" value="Nucleotide-diphossugar_trans"/>
</dbReference>
<comment type="similarity">
    <text evidence="1">Belongs to the IspD/TarI cytidylyltransferase family. IspD subfamily.</text>
</comment>
<evidence type="ECO:0008006" key="7">
    <source>
        <dbReference type="Google" id="ProtNLM"/>
    </source>
</evidence>
<protein>
    <recommendedName>
        <fullName evidence="7">MEP cytidylyltransferase</fullName>
    </recommendedName>
</protein>
<dbReference type="PANTHER" id="PTHR32125:SF4">
    <property type="entry name" value="2-C-METHYL-D-ERYTHRITOL 4-PHOSPHATE CYTIDYLYLTRANSFERASE, CHLOROPLASTIC"/>
    <property type="match status" value="1"/>
</dbReference>
<feature type="compositionally biased region" description="Polar residues" evidence="4">
    <location>
        <begin position="456"/>
        <end position="472"/>
    </location>
</feature>
<organism evidence="5 6">
    <name type="scientific">Cuscuta europaea</name>
    <name type="common">European dodder</name>
    <dbReference type="NCBI Taxonomy" id="41803"/>
    <lineage>
        <taxon>Eukaryota</taxon>
        <taxon>Viridiplantae</taxon>
        <taxon>Streptophyta</taxon>
        <taxon>Embryophyta</taxon>
        <taxon>Tracheophyta</taxon>
        <taxon>Spermatophyta</taxon>
        <taxon>Magnoliopsida</taxon>
        <taxon>eudicotyledons</taxon>
        <taxon>Gunneridae</taxon>
        <taxon>Pentapetalae</taxon>
        <taxon>asterids</taxon>
        <taxon>lamiids</taxon>
        <taxon>Solanales</taxon>
        <taxon>Convolvulaceae</taxon>
        <taxon>Cuscuteae</taxon>
        <taxon>Cuscuta</taxon>
        <taxon>Cuscuta subgen. Cuscuta</taxon>
    </lineage>
</organism>
<dbReference type="InterPro" id="IPR050088">
    <property type="entry name" value="IspD/TarI_cytidylyltransf_bact"/>
</dbReference>
<dbReference type="OrthoDB" id="414267at2759"/>
<dbReference type="CDD" id="cd02516">
    <property type="entry name" value="CDP-ME_synthetase"/>
    <property type="match status" value="1"/>
</dbReference>
<sequence>MSFLQISLPKPPFFFKTKPPKQYTTTCCPKNPSIVPTPTGKFISWRRPHSRITLSAVAAENDDRSTDYVTKENSVSVIFLAGGMGKRMGVSMPKQYLPLLDQPIALYSFYTFSQLPQVKEIVVVCDPSYKDVFEDAREKIKTKLKYALPGKERQDSVYSGFQAVDVNSELICIHDSARPLVLAEDIEKVLKDGLLVGAAVLGVPAKATIKEANDESFVVRTLNRKTLWEMQTPQFRSSSRSCSRKGLSLSIVDVHDVKHSFGIWNRLQTRFMSASLPRCMELKRQLTNLKKKENQSMEHYLQDIKNLVDALAAVNSPVSDKELLESILRGLGPEYESFVGTIMLFPDKFPFDVLQPRLMEAEQRVIFNRHHASTSLHQAFGAAVGNQPHQPAYAPRGRASRGRGGRGRGGRGRGRNQYGQPHFGPNGHQPHLGQQGGQHSSGPQFTGQVPPAAGFGQSQPGAHLPRQTTSGHSALHCPSRFSQASVALMVPGGDTNDNLWYPDSGASAHMTPTESREGLEVTDDVSIVELLNHPVYITKGSYTNIKVTTPDDLLLAERILHTSNSQS</sequence>
<dbReference type="PROSITE" id="PS01295">
    <property type="entry name" value="ISPD"/>
    <property type="match status" value="1"/>
</dbReference>
<dbReference type="GO" id="GO:0050518">
    <property type="term" value="F:2-C-methyl-D-erythritol 4-phosphate cytidylyltransferase activity"/>
    <property type="evidence" value="ECO:0007669"/>
    <property type="project" value="TreeGrafter"/>
</dbReference>
<feature type="region of interest" description="Disordered" evidence="4">
    <location>
        <begin position="385"/>
        <end position="476"/>
    </location>
</feature>
<evidence type="ECO:0000313" key="5">
    <source>
        <dbReference type="EMBL" id="CAH9085998.1"/>
    </source>
</evidence>
<dbReference type="AlphaFoldDB" id="A0A9P1E7B1"/>
<gene>
    <name evidence="5" type="ORF">CEURO_LOCUS9440</name>
</gene>
<keyword evidence="6" id="KW-1185">Reference proteome</keyword>
<dbReference type="InterPro" id="IPR034683">
    <property type="entry name" value="IspD/TarI"/>
</dbReference>
<dbReference type="InterPro" id="IPR018294">
    <property type="entry name" value="ISPD_synthase_CS"/>
</dbReference>
<dbReference type="EMBL" id="CAMAPE010000019">
    <property type="protein sequence ID" value="CAH9085998.1"/>
    <property type="molecule type" value="Genomic_DNA"/>
</dbReference>
<evidence type="ECO:0000313" key="6">
    <source>
        <dbReference type="Proteomes" id="UP001152484"/>
    </source>
</evidence>
<dbReference type="Proteomes" id="UP001152484">
    <property type="component" value="Unassembled WGS sequence"/>
</dbReference>
<keyword evidence="2" id="KW-0808">Transferase</keyword>
<feature type="compositionally biased region" description="Basic residues" evidence="4">
    <location>
        <begin position="398"/>
        <end position="414"/>
    </location>
</feature>
<evidence type="ECO:0000256" key="4">
    <source>
        <dbReference type="SAM" id="MobiDB-lite"/>
    </source>
</evidence>
<proteinExistence type="inferred from homology"/>
<reference evidence="5" key="1">
    <citation type="submission" date="2022-07" db="EMBL/GenBank/DDBJ databases">
        <authorList>
            <person name="Macas J."/>
            <person name="Novak P."/>
            <person name="Neumann P."/>
        </authorList>
    </citation>
    <scope>NUCLEOTIDE SEQUENCE</scope>
</reference>
<name>A0A9P1E7B1_CUSEU</name>